<accession>A0A1I6A1Z0</accession>
<dbReference type="Proteomes" id="UP000199137">
    <property type="component" value="Unassembled WGS sequence"/>
</dbReference>
<organism evidence="2 3">
    <name type="scientific">Amycolatopsis rubida</name>
    <dbReference type="NCBI Taxonomy" id="112413"/>
    <lineage>
        <taxon>Bacteria</taxon>
        <taxon>Bacillati</taxon>
        <taxon>Actinomycetota</taxon>
        <taxon>Actinomycetes</taxon>
        <taxon>Pseudonocardiales</taxon>
        <taxon>Pseudonocardiaceae</taxon>
        <taxon>Amycolatopsis</taxon>
    </lineage>
</organism>
<gene>
    <name evidence="2" type="ORF">SAMN05421854_11725</name>
</gene>
<dbReference type="STRING" id="112413.SAMN05421854_11725"/>
<proteinExistence type="predicted"/>
<protein>
    <submittedName>
        <fullName evidence="2">Uncharacterized protein</fullName>
    </submittedName>
</protein>
<evidence type="ECO:0000256" key="1">
    <source>
        <dbReference type="SAM" id="MobiDB-lite"/>
    </source>
</evidence>
<sequence length="230" mass="24532">MWSAAKVHLSQRSSACVVSASSMIRLRYGQPPLPMITSPYCACAANQVGQLVEDVAADEGQQRAHLGQDLVRNRTPRPGTPACSARAPDGSRPDTDAAPLERGTPRRSRRSASPRSATVAHAPRKRRRPSSRTARSSWRCSGTASSCRCPSRQRPGAGTPPQDLPRPRGRPGCTPDAGPALRGIPHPPRFTGPSMALSALHLPTGKHLTEARRAAHRRSGSPPRATASQC</sequence>
<dbReference type="AlphaFoldDB" id="A0A1I6A1Z0"/>
<feature type="region of interest" description="Disordered" evidence="1">
    <location>
        <begin position="67"/>
        <end position="196"/>
    </location>
</feature>
<evidence type="ECO:0000313" key="3">
    <source>
        <dbReference type="Proteomes" id="UP000199137"/>
    </source>
</evidence>
<feature type="region of interest" description="Disordered" evidence="1">
    <location>
        <begin position="209"/>
        <end position="230"/>
    </location>
</feature>
<dbReference type="EMBL" id="FOWC01000017">
    <property type="protein sequence ID" value="SFQ62668.1"/>
    <property type="molecule type" value="Genomic_DNA"/>
</dbReference>
<reference evidence="2 3" key="1">
    <citation type="submission" date="2016-10" db="EMBL/GenBank/DDBJ databases">
        <authorList>
            <person name="de Groot N.N."/>
        </authorList>
    </citation>
    <scope>NUCLEOTIDE SEQUENCE [LARGE SCALE GENOMIC DNA]</scope>
    <source>
        <strain evidence="2 3">DSM 44637</strain>
    </source>
</reference>
<evidence type="ECO:0000313" key="2">
    <source>
        <dbReference type="EMBL" id="SFQ62668.1"/>
    </source>
</evidence>
<name>A0A1I6A1Z0_9PSEU</name>